<dbReference type="CDD" id="cd00383">
    <property type="entry name" value="trans_reg_C"/>
    <property type="match status" value="1"/>
</dbReference>
<dbReference type="Gene3D" id="1.10.10.10">
    <property type="entry name" value="Winged helix-like DNA-binding domain superfamily/Winged helix DNA-binding domain"/>
    <property type="match status" value="1"/>
</dbReference>
<keyword evidence="5" id="KW-1185">Reference proteome</keyword>
<dbReference type="NCBIfam" id="NF005568">
    <property type="entry name" value="PRK07239.1"/>
    <property type="match status" value="1"/>
</dbReference>
<dbReference type="InterPro" id="IPR036388">
    <property type="entry name" value="WH-like_DNA-bd_sf"/>
</dbReference>
<dbReference type="EMBL" id="JAHKKG010000005">
    <property type="protein sequence ID" value="MBU2665201.1"/>
    <property type="molecule type" value="Genomic_DNA"/>
</dbReference>
<dbReference type="GO" id="GO:0004852">
    <property type="term" value="F:uroporphyrinogen-III synthase activity"/>
    <property type="evidence" value="ECO:0007669"/>
    <property type="project" value="UniProtKB-EC"/>
</dbReference>
<evidence type="ECO:0000313" key="4">
    <source>
        <dbReference type="EMBL" id="MBU2665201.1"/>
    </source>
</evidence>
<dbReference type="SUPFAM" id="SSF46894">
    <property type="entry name" value="C-terminal effector domain of the bipartite response regulators"/>
    <property type="match status" value="1"/>
</dbReference>
<dbReference type="EC" id="4.2.1.75" evidence="4"/>
<name>A0ABS5YP21_9ACTN</name>
<reference evidence="4 5" key="1">
    <citation type="submission" date="2021-06" db="EMBL/GenBank/DDBJ databases">
        <title>Actinoplanes lichenicola sp. nov., and Actinoplanes ovalisporus sp. nov., isolated from lichen in Thailand.</title>
        <authorList>
            <person name="Saeng-In P."/>
            <person name="Kanchanasin P."/>
            <person name="Yuki M."/>
            <person name="Kudo T."/>
            <person name="Ohkuma M."/>
            <person name="Phongsopitanun W."/>
            <person name="Tanasupawat S."/>
        </authorList>
    </citation>
    <scope>NUCLEOTIDE SEQUENCE [LARGE SCALE GENOMIC DNA]</scope>
    <source>
        <strain evidence="4 5">NBRC 110975</strain>
    </source>
</reference>
<keyword evidence="4" id="KW-0456">Lyase</keyword>
<dbReference type="InterPro" id="IPR003754">
    <property type="entry name" value="4pyrrol_synth_uPrphyn_synth"/>
</dbReference>
<dbReference type="RefSeq" id="WP_215788426.1">
    <property type="nucleotide sequence ID" value="NZ_JAHKKG010000005.1"/>
</dbReference>
<feature type="domain" description="OmpR/PhoB-type" evidence="3">
    <location>
        <begin position="271"/>
        <end position="363"/>
    </location>
</feature>
<evidence type="ECO:0000256" key="2">
    <source>
        <dbReference type="PROSITE-ProRule" id="PRU01091"/>
    </source>
</evidence>
<feature type="DNA-binding region" description="OmpR/PhoB-type" evidence="2">
    <location>
        <begin position="271"/>
        <end position="363"/>
    </location>
</feature>
<dbReference type="SMART" id="SM00862">
    <property type="entry name" value="Trans_reg_C"/>
    <property type="match status" value="1"/>
</dbReference>
<dbReference type="InterPro" id="IPR039793">
    <property type="entry name" value="UROS/Hem4"/>
</dbReference>
<dbReference type="Gene3D" id="3.40.50.10090">
    <property type="match status" value="2"/>
</dbReference>
<proteinExistence type="predicted"/>
<comment type="caution">
    <text evidence="4">The sequence shown here is derived from an EMBL/GenBank/DDBJ whole genome shotgun (WGS) entry which is preliminary data.</text>
</comment>
<dbReference type="InterPro" id="IPR036108">
    <property type="entry name" value="4pyrrol_syn_uPrphyn_synt_sf"/>
</dbReference>
<sequence>MTEGVLTGFTVAVTAERRRDEMAALLARRGARVVTASAITIVPLADDDALHAATSACIGLAPDLVVATTGFGFRGWLEAAEGWGQGDELRAVLGRARIIARGPKPCGAIRAAGLTEEWAAPTESSDEILERLLAEGIAGLRVVVQEHGEPQAEFVAALRGAGAAVVEVPVYRWVLPHDLSPVRRLADQIVSGQIDAVTFTSAPAAKAFLSVAGTAQPGVLDRLASGQVLAACVGPVTAGPLTGRGIPVVMPERYRLGALIRTVTDELPRRAVRLRVAGTTLELRGHAVLIDGVAHSLAPAAMAILASLAVRPGVVVSKDQLIAALPRGNDGHAVDVAVARLRTALGSSRHIETVIKRGYRLRLDDECPR</sequence>
<protein>
    <submittedName>
        <fullName evidence="4">Uroporphyrinogen-III synthase</fullName>
        <ecNumber evidence="4">4.2.1.75</ecNumber>
    </submittedName>
</protein>
<dbReference type="PANTHER" id="PTHR40082:SF1">
    <property type="entry name" value="BLR5956 PROTEIN"/>
    <property type="match status" value="1"/>
</dbReference>
<gene>
    <name evidence="4" type="ORF">KOI35_16990</name>
</gene>
<dbReference type="Proteomes" id="UP001519654">
    <property type="component" value="Unassembled WGS sequence"/>
</dbReference>
<dbReference type="PROSITE" id="PS51755">
    <property type="entry name" value="OMPR_PHOB"/>
    <property type="match status" value="1"/>
</dbReference>
<evidence type="ECO:0000259" key="3">
    <source>
        <dbReference type="PROSITE" id="PS51755"/>
    </source>
</evidence>
<dbReference type="InterPro" id="IPR016032">
    <property type="entry name" value="Sig_transdc_resp-reg_C-effctor"/>
</dbReference>
<accession>A0ABS5YP21</accession>
<dbReference type="InterPro" id="IPR001867">
    <property type="entry name" value="OmpR/PhoB-type_DNA-bd"/>
</dbReference>
<organism evidence="4 5">
    <name type="scientific">Paractinoplanes bogorensis</name>
    <dbReference type="NCBI Taxonomy" id="1610840"/>
    <lineage>
        <taxon>Bacteria</taxon>
        <taxon>Bacillati</taxon>
        <taxon>Actinomycetota</taxon>
        <taxon>Actinomycetes</taxon>
        <taxon>Micromonosporales</taxon>
        <taxon>Micromonosporaceae</taxon>
        <taxon>Paractinoplanes</taxon>
    </lineage>
</organism>
<keyword evidence="1 2" id="KW-0238">DNA-binding</keyword>
<dbReference type="SUPFAM" id="SSF69618">
    <property type="entry name" value="HemD-like"/>
    <property type="match status" value="1"/>
</dbReference>
<dbReference type="PANTHER" id="PTHR40082">
    <property type="entry name" value="BLR5956 PROTEIN"/>
    <property type="match status" value="1"/>
</dbReference>
<evidence type="ECO:0000313" key="5">
    <source>
        <dbReference type="Proteomes" id="UP001519654"/>
    </source>
</evidence>
<dbReference type="Pfam" id="PF02602">
    <property type="entry name" value="HEM4"/>
    <property type="match status" value="1"/>
</dbReference>
<dbReference type="CDD" id="cd06578">
    <property type="entry name" value="HemD"/>
    <property type="match status" value="1"/>
</dbReference>
<dbReference type="Pfam" id="PF00486">
    <property type="entry name" value="Trans_reg_C"/>
    <property type="match status" value="1"/>
</dbReference>
<evidence type="ECO:0000256" key="1">
    <source>
        <dbReference type="ARBA" id="ARBA00023125"/>
    </source>
</evidence>